<dbReference type="AlphaFoldDB" id="A0ABD0KRL8"/>
<keyword evidence="1" id="KW-1133">Transmembrane helix</keyword>
<feature type="transmembrane region" description="Helical" evidence="1">
    <location>
        <begin position="285"/>
        <end position="310"/>
    </location>
</feature>
<accession>A0ABD0KRL8</accession>
<comment type="caution">
    <text evidence="2">The sequence shown here is derived from an EMBL/GenBank/DDBJ whole genome shotgun (WGS) entry which is preliminary data.</text>
</comment>
<name>A0ABD0KRL8_9CAEN</name>
<evidence type="ECO:0000313" key="2">
    <source>
        <dbReference type="EMBL" id="KAK7489568.1"/>
    </source>
</evidence>
<dbReference type="Proteomes" id="UP001519460">
    <property type="component" value="Unassembled WGS sequence"/>
</dbReference>
<reference evidence="2 3" key="1">
    <citation type="journal article" date="2023" name="Sci. Data">
        <title>Genome assembly of the Korean intertidal mud-creeper Batillaria attramentaria.</title>
        <authorList>
            <person name="Patra A.K."/>
            <person name="Ho P.T."/>
            <person name="Jun S."/>
            <person name="Lee S.J."/>
            <person name="Kim Y."/>
            <person name="Won Y.J."/>
        </authorList>
    </citation>
    <scope>NUCLEOTIDE SEQUENCE [LARGE SCALE GENOMIC DNA]</scope>
    <source>
        <strain evidence="2">Wonlab-2016</strain>
    </source>
</reference>
<keyword evidence="1" id="KW-0472">Membrane</keyword>
<proteinExistence type="predicted"/>
<protein>
    <submittedName>
        <fullName evidence="2">Uncharacterized protein</fullName>
    </submittedName>
</protein>
<dbReference type="EMBL" id="JACVVK020000136">
    <property type="protein sequence ID" value="KAK7489568.1"/>
    <property type="molecule type" value="Genomic_DNA"/>
</dbReference>
<evidence type="ECO:0000313" key="3">
    <source>
        <dbReference type="Proteomes" id="UP001519460"/>
    </source>
</evidence>
<keyword evidence="1" id="KW-0812">Transmembrane</keyword>
<sequence length="340" mass="37410">MAPSLGSFVWVDGATLAMKLLLLTVLVSSILPSAASVSFCYFGSQDNVKALQNQSCATGELHHVSTDVIDYQDTEKPVLNMSVVTVPPRSQVSMCMVFRYIVKRTLSLYVTSRSVAANFSCDFQSWCKGRDPGFIYRNVTVNGRTGDVYCCNTNNCNTAAVIPQLPPQQQCYKNRIHWGQDYDTGTVVSCNVLPDAWCIRSRLYDVTPVATEYDCDADRQCQKFNMTTGSSSYVCRNVTRERGKEELCCCSHPVCFKPPSTSSASIFSTPVAQGQRAGRGNRLSAVTIGCIVAFTMLALIGGAVMVALMYQRRSLPDTSNLTLTYSRIEDDDVSDSIHML</sequence>
<evidence type="ECO:0000256" key="1">
    <source>
        <dbReference type="SAM" id="Phobius"/>
    </source>
</evidence>
<organism evidence="2 3">
    <name type="scientific">Batillaria attramentaria</name>
    <dbReference type="NCBI Taxonomy" id="370345"/>
    <lineage>
        <taxon>Eukaryota</taxon>
        <taxon>Metazoa</taxon>
        <taxon>Spiralia</taxon>
        <taxon>Lophotrochozoa</taxon>
        <taxon>Mollusca</taxon>
        <taxon>Gastropoda</taxon>
        <taxon>Caenogastropoda</taxon>
        <taxon>Sorbeoconcha</taxon>
        <taxon>Cerithioidea</taxon>
        <taxon>Batillariidae</taxon>
        <taxon>Batillaria</taxon>
    </lineage>
</organism>
<gene>
    <name evidence="2" type="ORF">BaRGS_00019202</name>
</gene>
<keyword evidence="3" id="KW-1185">Reference proteome</keyword>